<keyword evidence="3" id="KW-1185">Reference proteome</keyword>
<comment type="caution">
    <text evidence="2">The sequence shown here is derived from an EMBL/GenBank/DDBJ whole genome shotgun (WGS) entry which is preliminary data.</text>
</comment>
<evidence type="ECO:0000313" key="3">
    <source>
        <dbReference type="Proteomes" id="UP000601223"/>
    </source>
</evidence>
<dbReference type="EMBL" id="BONF01000008">
    <property type="protein sequence ID" value="GIF79692.1"/>
    <property type="molecule type" value="Genomic_DNA"/>
</dbReference>
<sequence>MATAAASTRSPEARTKLTFAKEPDFQPARKASSIGSGPSSFEQAASAGNSNEAATRERTILGRRTFARRAMRALCRKEPCPWEPVLSDSGLPGAVSVAPERVPGRGCWLGWG</sequence>
<proteinExistence type="predicted"/>
<protein>
    <submittedName>
        <fullName evidence="2">Uncharacterized protein</fullName>
    </submittedName>
</protein>
<feature type="region of interest" description="Disordered" evidence="1">
    <location>
        <begin position="1"/>
        <end position="57"/>
    </location>
</feature>
<organism evidence="2 3">
    <name type="scientific">Catellatospora bangladeshensis</name>
    <dbReference type="NCBI Taxonomy" id="310355"/>
    <lineage>
        <taxon>Bacteria</taxon>
        <taxon>Bacillati</taxon>
        <taxon>Actinomycetota</taxon>
        <taxon>Actinomycetes</taxon>
        <taxon>Micromonosporales</taxon>
        <taxon>Micromonosporaceae</taxon>
        <taxon>Catellatospora</taxon>
    </lineage>
</organism>
<feature type="compositionally biased region" description="Polar residues" evidence="1">
    <location>
        <begin position="1"/>
        <end position="10"/>
    </location>
</feature>
<evidence type="ECO:0000256" key="1">
    <source>
        <dbReference type="SAM" id="MobiDB-lite"/>
    </source>
</evidence>
<dbReference type="AlphaFoldDB" id="A0A8J3NFU3"/>
<evidence type="ECO:0000313" key="2">
    <source>
        <dbReference type="EMBL" id="GIF79692.1"/>
    </source>
</evidence>
<gene>
    <name evidence="2" type="ORF">Cba03nite_10410</name>
</gene>
<dbReference type="Proteomes" id="UP000601223">
    <property type="component" value="Unassembled WGS sequence"/>
</dbReference>
<feature type="compositionally biased region" description="Basic and acidic residues" evidence="1">
    <location>
        <begin position="11"/>
        <end position="24"/>
    </location>
</feature>
<accession>A0A8J3NFU3</accession>
<feature type="compositionally biased region" description="Polar residues" evidence="1">
    <location>
        <begin position="33"/>
        <end position="53"/>
    </location>
</feature>
<reference evidence="2 3" key="1">
    <citation type="submission" date="2021-01" db="EMBL/GenBank/DDBJ databases">
        <title>Whole genome shotgun sequence of Catellatospora bangladeshensis NBRC 107357.</title>
        <authorList>
            <person name="Komaki H."/>
            <person name="Tamura T."/>
        </authorList>
    </citation>
    <scope>NUCLEOTIDE SEQUENCE [LARGE SCALE GENOMIC DNA]</scope>
    <source>
        <strain evidence="2 3">NBRC 107357</strain>
    </source>
</reference>
<name>A0A8J3NFU3_9ACTN</name>